<sequence length="161" mass="17034">MSVHRTTFYTDRTGWRQWRVALVSVALLGLAGCGHISFPMGKSSESDASSINTGSVASMSDPRTDRDVAVTDRGIIASTLATAPETQEPTPTQLAWANPETGNQGTIFEVVDADPKAAGSCRRFSTTANTIDGVRAYSGIACPDSFDKWHVTVLQPADAGA</sequence>
<name>A0A2T5VEH7_9HYPH</name>
<dbReference type="RefSeq" id="WP_107987766.1">
    <property type="nucleotide sequence ID" value="NZ_QAYG01000001.1"/>
</dbReference>
<dbReference type="OrthoDB" id="7677942at2"/>
<accession>A0A2T5VEH7</accession>
<feature type="region of interest" description="Disordered" evidence="1">
    <location>
        <begin position="42"/>
        <end position="67"/>
    </location>
</feature>
<dbReference type="PROSITE" id="PS51257">
    <property type="entry name" value="PROKAR_LIPOPROTEIN"/>
    <property type="match status" value="1"/>
</dbReference>
<dbReference type="Pfam" id="PF16998">
    <property type="entry name" value="17kDa_Anti_2"/>
    <property type="match status" value="1"/>
</dbReference>
<evidence type="ECO:0000313" key="4">
    <source>
        <dbReference type="EMBL" id="PTW62162.1"/>
    </source>
</evidence>
<dbReference type="AlphaFoldDB" id="A0A2T5VEH7"/>
<keyword evidence="2" id="KW-0472">Membrane</keyword>
<reference evidence="4 5" key="1">
    <citation type="submission" date="2018-04" db="EMBL/GenBank/DDBJ databases">
        <title>Genomic Encyclopedia of Archaeal and Bacterial Type Strains, Phase II (KMG-II): from individual species to whole genera.</title>
        <authorList>
            <person name="Goeker M."/>
        </authorList>
    </citation>
    <scope>NUCLEOTIDE SEQUENCE [LARGE SCALE GENOMIC DNA]</scope>
    <source>
        <strain evidence="4 5">DSM 23382</strain>
    </source>
</reference>
<evidence type="ECO:0000259" key="3">
    <source>
        <dbReference type="Pfam" id="PF16998"/>
    </source>
</evidence>
<dbReference type="EMBL" id="QAYG01000001">
    <property type="protein sequence ID" value="PTW62162.1"/>
    <property type="molecule type" value="Genomic_DNA"/>
</dbReference>
<keyword evidence="2" id="KW-0812">Transmembrane</keyword>
<evidence type="ECO:0000256" key="2">
    <source>
        <dbReference type="SAM" id="Phobius"/>
    </source>
</evidence>
<keyword evidence="5" id="KW-1185">Reference proteome</keyword>
<feature type="domain" description="Surface antigen" evidence="3">
    <location>
        <begin position="46"/>
        <end position="156"/>
    </location>
</feature>
<organism evidence="4 5">
    <name type="scientific">Breoghania corrubedonensis</name>
    <dbReference type="NCBI Taxonomy" id="665038"/>
    <lineage>
        <taxon>Bacteria</taxon>
        <taxon>Pseudomonadati</taxon>
        <taxon>Pseudomonadota</taxon>
        <taxon>Alphaproteobacteria</taxon>
        <taxon>Hyphomicrobiales</taxon>
        <taxon>Stappiaceae</taxon>
        <taxon>Breoghania</taxon>
    </lineage>
</organism>
<dbReference type="Proteomes" id="UP000244081">
    <property type="component" value="Unassembled WGS sequence"/>
</dbReference>
<evidence type="ECO:0000256" key="1">
    <source>
        <dbReference type="SAM" id="MobiDB-lite"/>
    </source>
</evidence>
<feature type="transmembrane region" description="Helical" evidence="2">
    <location>
        <begin position="20"/>
        <end position="38"/>
    </location>
</feature>
<proteinExistence type="predicted"/>
<evidence type="ECO:0000313" key="5">
    <source>
        <dbReference type="Proteomes" id="UP000244081"/>
    </source>
</evidence>
<protein>
    <submittedName>
        <fullName evidence="4">Outer membrane surface antigen</fullName>
    </submittedName>
</protein>
<gene>
    <name evidence="4" type="ORF">C8N35_101199</name>
</gene>
<keyword evidence="2" id="KW-1133">Transmembrane helix</keyword>
<feature type="compositionally biased region" description="Polar residues" evidence="1">
    <location>
        <begin position="46"/>
        <end position="58"/>
    </location>
</feature>
<comment type="caution">
    <text evidence="4">The sequence shown here is derived from an EMBL/GenBank/DDBJ whole genome shotgun (WGS) entry which is preliminary data.</text>
</comment>
<dbReference type="InterPro" id="IPR032635">
    <property type="entry name" value="Anti_2"/>
</dbReference>